<keyword evidence="7" id="KW-0866">Nonsense-mediated mRNA decay</keyword>
<evidence type="ECO:0000256" key="6">
    <source>
        <dbReference type="ARBA" id="ARBA00022801"/>
    </source>
</evidence>
<proteinExistence type="inferred from homology"/>
<comment type="subcellular location">
    <subcellularLocation>
        <location evidence="2">Cytoplasm</location>
    </subcellularLocation>
    <subcellularLocation>
        <location evidence="1">Nucleus</location>
    </subcellularLocation>
</comment>
<dbReference type="Gene3D" id="6.10.140.2030">
    <property type="match status" value="1"/>
</dbReference>
<reference evidence="13" key="1">
    <citation type="submission" date="2019-06" db="EMBL/GenBank/DDBJ databases">
        <authorList>
            <consortium name="Wellcome Sanger Institute Data Sharing"/>
        </authorList>
    </citation>
    <scope>NUCLEOTIDE SEQUENCE [LARGE SCALE GENOMIC DNA]</scope>
</reference>
<dbReference type="RefSeq" id="XP_029994115.1">
    <property type="nucleotide sequence ID" value="XM_030138255.1"/>
</dbReference>
<dbReference type="AlphaFoldDB" id="A0A673AEW5"/>
<comment type="similarity">
    <text evidence="3">Belongs to the DCP1 family.</text>
</comment>
<dbReference type="Pfam" id="PF16741">
    <property type="entry name" value="mRNA_decap_C"/>
    <property type="match status" value="1"/>
</dbReference>
<reference evidence="13" key="2">
    <citation type="submission" date="2025-08" db="UniProtKB">
        <authorList>
            <consortium name="Ensembl"/>
        </authorList>
    </citation>
    <scope>IDENTIFICATION</scope>
</reference>
<dbReference type="GO" id="GO:0000184">
    <property type="term" value="P:nuclear-transcribed mRNA catabolic process, nonsense-mediated decay"/>
    <property type="evidence" value="ECO:0007669"/>
    <property type="project" value="UniProtKB-KW"/>
</dbReference>
<dbReference type="GO" id="GO:0140933">
    <property type="term" value="F:5'-(N(7)-methylguanosine 5'-triphospho)-[mRNA] hydrolase activity"/>
    <property type="evidence" value="ECO:0007669"/>
    <property type="project" value="UniProtKB-EC"/>
</dbReference>
<evidence type="ECO:0000256" key="8">
    <source>
        <dbReference type="ARBA" id="ARBA00023242"/>
    </source>
</evidence>
<keyword evidence="8" id="KW-0539">Nucleus</keyword>
<evidence type="ECO:0000256" key="10">
    <source>
        <dbReference type="ARBA" id="ARBA00047661"/>
    </source>
</evidence>
<dbReference type="GO" id="GO:0005634">
    <property type="term" value="C:nucleus"/>
    <property type="evidence" value="ECO:0007669"/>
    <property type="project" value="UniProtKB-SubCell"/>
</dbReference>
<dbReference type="GO" id="GO:0031087">
    <property type="term" value="P:deadenylation-independent decapping of nuclear-transcribed mRNA"/>
    <property type="evidence" value="ECO:0007669"/>
    <property type="project" value="TreeGrafter"/>
</dbReference>
<dbReference type="SMR" id="A0A673AEW5"/>
<dbReference type="CTD" id="55802"/>
<evidence type="ECO:0000256" key="9">
    <source>
        <dbReference type="ARBA" id="ARBA00026102"/>
    </source>
</evidence>
<keyword evidence="6" id="KW-0378">Hydrolase</keyword>
<evidence type="ECO:0000256" key="4">
    <source>
        <dbReference type="ARBA" id="ARBA00022490"/>
    </source>
</evidence>
<accession>A0A673AEW5</accession>
<dbReference type="GO" id="GO:0003729">
    <property type="term" value="F:mRNA binding"/>
    <property type="evidence" value="ECO:0007669"/>
    <property type="project" value="TreeGrafter"/>
</dbReference>
<dbReference type="GO" id="GO:0000290">
    <property type="term" value="P:deadenylation-dependent decapping of nuclear-transcribed mRNA"/>
    <property type="evidence" value="ECO:0007669"/>
    <property type="project" value="InterPro"/>
</dbReference>
<dbReference type="Gene3D" id="2.30.29.30">
    <property type="entry name" value="Pleckstrin-homology domain (PH domain)/Phosphotyrosine-binding domain (PTB)"/>
    <property type="match status" value="1"/>
</dbReference>
<dbReference type="Pfam" id="PF06058">
    <property type="entry name" value="DCP1"/>
    <property type="match status" value="1"/>
</dbReference>
<sequence length="497" mass="54040">MATVNAGHMMSLAALQRQDPYINKLLDVTGQVALYNFNSKANEWEKTEIEGTLFVYARSASPHHGFTIMNRLSTENLVEPINKDLEFQLQDPFLLYRNGNLGIYSIWFYDKRDCQRIAQLMVKIVKQEADHAQRESPERVEPARTNGVSEPRPIDILELLSKAKEEYQRTQAGETDVSNTADLTVKAAINATEIAHCTPQPEKSSHTVVKQITVEELFGSSLPKDPSLPAMPTQNTPGDPSAAYLQNPPYSPAAHQNPLLPPHLAAHDPTSTQRHQAPGLLPAPYQLHPSPVFQSVAPRSDPQSHCPMSPLMMPPAGPEPPTAPTAAPAAYLGQDILSSLKPAVPSVNPDIHKPILAPNFLPSTLVPPHSFQELMGKPLLQHGKEMDVFSQTPNLVKSMTAVSMSPALTVPGSVLLSPSVFQQSINKATAAASGVPPAPTESSPTSVGAVESPQAPCSKMQLQETLIHLIKNDPDFLTAIHDAYLQSLTKDLSNMKL</sequence>
<feature type="compositionally biased region" description="Low complexity" evidence="11">
    <location>
        <begin position="252"/>
        <end position="264"/>
    </location>
</feature>
<keyword evidence="5" id="KW-0597">Phosphoprotein</keyword>
<dbReference type="FunFam" id="2.30.29.30:FF:000097">
    <property type="entry name" value="Putative mRNA-decapping enzyme 1A"/>
    <property type="match status" value="1"/>
</dbReference>
<evidence type="ECO:0000256" key="1">
    <source>
        <dbReference type="ARBA" id="ARBA00004123"/>
    </source>
</evidence>
<organism evidence="13 14">
    <name type="scientific">Sphaeramia orbicularis</name>
    <name type="common">orbiculate cardinalfish</name>
    <dbReference type="NCBI Taxonomy" id="375764"/>
    <lineage>
        <taxon>Eukaryota</taxon>
        <taxon>Metazoa</taxon>
        <taxon>Chordata</taxon>
        <taxon>Craniata</taxon>
        <taxon>Vertebrata</taxon>
        <taxon>Euteleostomi</taxon>
        <taxon>Actinopterygii</taxon>
        <taxon>Neopterygii</taxon>
        <taxon>Teleostei</taxon>
        <taxon>Neoteleostei</taxon>
        <taxon>Acanthomorphata</taxon>
        <taxon>Gobiaria</taxon>
        <taxon>Kurtiformes</taxon>
        <taxon>Apogonoidei</taxon>
        <taxon>Apogonidae</taxon>
        <taxon>Apogoninae</taxon>
        <taxon>Sphaeramia</taxon>
    </lineage>
</organism>
<dbReference type="PANTHER" id="PTHR16290:SF4">
    <property type="entry name" value="MRNA-DECAPPING ENZYME 1A"/>
    <property type="match status" value="1"/>
</dbReference>
<dbReference type="GO" id="GO:0008047">
    <property type="term" value="F:enzyme activator activity"/>
    <property type="evidence" value="ECO:0007669"/>
    <property type="project" value="InterPro"/>
</dbReference>
<dbReference type="OrthoDB" id="440673at2759"/>
<evidence type="ECO:0000313" key="13">
    <source>
        <dbReference type="Ensembl" id="ENSSORP00005027268.1"/>
    </source>
</evidence>
<dbReference type="Proteomes" id="UP000472271">
    <property type="component" value="Chromosome 7"/>
</dbReference>
<dbReference type="InParanoid" id="A0A673AEW5"/>
<evidence type="ECO:0000256" key="2">
    <source>
        <dbReference type="ARBA" id="ARBA00004496"/>
    </source>
</evidence>
<dbReference type="PANTHER" id="PTHR16290">
    <property type="entry name" value="TRANSCRIPTION FACTOR SMIF DECAPPING ENZYME DCP1"/>
    <property type="match status" value="1"/>
</dbReference>
<dbReference type="CDD" id="cd09804">
    <property type="entry name" value="Dcp1"/>
    <property type="match status" value="1"/>
</dbReference>
<gene>
    <name evidence="13" type="primary">dcp1a</name>
</gene>
<dbReference type="GO" id="GO:0000932">
    <property type="term" value="C:P-body"/>
    <property type="evidence" value="ECO:0007669"/>
    <property type="project" value="TreeGrafter"/>
</dbReference>
<dbReference type="Ensembl" id="ENSSORT00005028054.1">
    <property type="protein sequence ID" value="ENSSORP00005027268.1"/>
    <property type="gene ID" value="ENSSORG00005013020.1"/>
</dbReference>
<evidence type="ECO:0000256" key="7">
    <source>
        <dbReference type="ARBA" id="ARBA00023161"/>
    </source>
</evidence>
<keyword evidence="4" id="KW-0963">Cytoplasm</keyword>
<feature type="region of interest" description="Disordered" evidence="11">
    <location>
        <begin position="432"/>
        <end position="455"/>
    </location>
</feature>
<evidence type="ECO:0000256" key="11">
    <source>
        <dbReference type="SAM" id="MobiDB-lite"/>
    </source>
</evidence>
<name>A0A673AEW5_9TELE</name>
<dbReference type="InterPro" id="IPR010334">
    <property type="entry name" value="Dcp1"/>
</dbReference>
<evidence type="ECO:0000256" key="5">
    <source>
        <dbReference type="ARBA" id="ARBA00022553"/>
    </source>
</evidence>
<dbReference type="EC" id="3.6.1.62" evidence="9"/>
<reference evidence="13" key="3">
    <citation type="submission" date="2025-09" db="UniProtKB">
        <authorList>
            <consortium name="Ensembl"/>
        </authorList>
    </citation>
    <scope>IDENTIFICATION</scope>
</reference>
<protein>
    <recommendedName>
        <fullName evidence="9">5'-(N(7)-methylguanosine 5'-triphospho)-[mRNA] hydrolase</fullName>
        <ecNumber evidence="9">3.6.1.62</ecNumber>
    </recommendedName>
</protein>
<keyword evidence="14" id="KW-1185">Reference proteome</keyword>
<evidence type="ECO:0000256" key="3">
    <source>
        <dbReference type="ARBA" id="ARBA00008778"/>
    </source>
</evidence>
<dbReference type="InterPro" id="IPR031953">
    <property type="entry name" value="mRNA_decap_C"/>
</dbReference>
<dbReference type="InterPro" id="IPR011993">
    <property type="entry name" value="PH-like_dom_sf"/>
</dbReference>
<feature type="domain" description="mRNA-decapping enzyme C-terminal" evidence="12">
    <location>
        <begin position="454"/>
        <end position="496"/>
    </location>
</feature>
<evidence type="ECO:0000259" key="12">
    <source>
        <dbReference type="Pfam" id="PF16741"/>
    </source>
</evidence>
<comment type="catalytic activity">
    <reaction evidence="10">
        <text>a 5'-end (N(7)-methyl 5'-triphosphoguanosine)-ribonucleoside in mRNA + H2O = N(7)-methyl-GDP + a 5'-end phospho-ribonucleoside in mRNA + 2 H(+)</text>
        <dbReference type="Rhea" id="RHEA:67484"/>
        <dbReference type="Rhea" id="RHEA-COMP:15692"/>
        <dbReference type="Rhea" id="RHEA-COMP:17167"/>
        <dbReference type="ChEBI" id="CHEBI:15377"/>
        <dbReference type="ChEBI" id="CHEBI:15378"/>
        <dbReference type="ChEBI" id="CHEBI:63714"/>
        <dbReference type="ChEBI" id="CHEBI:138282"/>
        <dbReference type="ChEBI" id="CHEBI:156461"/>
        <dbReference type="EC" id="3.6.1.62"/>
    </reaction>
    <physiologicalReaction direction="left-to-right" evidence="10">
        <dbReference type="Rhea" id="RHEA:67485"/>
    </physiologicalReaction>
</comment>
<dbReference type="GeneID" id="115422159"/>
<dbReference type="SUPFAM" id="SSF50729">
    <property type="entry name" value="PH domain-like"/>
    <property type="match status" value="1"/>
</dbReference>
<feature type="region of interest" description="Disordered" evidence="11">
    <location>
        <begin position="220"/>
        <end position="276"/>
    </location>
</feature>
<evidence type="ECO:0000313" key="14">
    <source>
        <dbReference type="Proteomes" id="UP000472271"/>
    </source>
</evidence>